<reference evidence="3" key="1">
    <citation type="submission" date="2005-10" db="EMBL/GenBank/DDBJ databases">
        <authorList>
            <person name="Loftus B.J."/>
            <person name="Nene V.M."/>
            <person name="Hannick L.I."/>
            <person name="Bidwell S."/>
            <person name="Haas B."/>
            <person name="Amedeo P."/>
            <person name="Orvis J."/>
            <person name="Wortman J.R."/>
            <person name="White O.R."/>
            <person name="Salzberg S."/>
            <person name="Shumway M."/>
            <person name="Koo H."/>
            <person name="Zhao Y."/>
            <person name="Holmes M."/>
            <person name="Miller J."/>
            <person name="Schatz M."/>
            <person name="Pop M."/>
            <person name="Pai G."/>
            <person name="Utterback T."/>
            <person name="Rogers Y.-H."/>
            <person name="Kravitz S."/>
            <person name="Fraser C.M."/>
        </authorList>
    </citation>
    <scope>NUCLEOTIDE SEQUENCE</scope>
    <source>
        <strain evidence="3">Liverpool</strain>
    </source>
</reference>
<feature type="compositionally biased region" description="Low complexity" evidence="1">
    <location>
        <begin position="1391"/>
        <end position="1403"/>
    </location>
</feature>
<feature type="region of interest" description="Disordered" evidence="1">
    <location>
        <begin position="823"/>
        <end position="917"/>
    </location>
</feature>
<dbReference type="Proteomes" id="UP000682892">
    <property type="component" value="Chromosome 2"/>
</dbReference>
<feature type="compositionally biased region" description="Basic residues" evidence="1">
    <location>
        <begin position="1098"/>
        <end position="1114"/>
    </location>
</feature>
<feature type="region of interest" description="Disordered" evidence="1">
    <location>
        <begin position="648"/>
        <end position="667"/>
    </location>
</feature>
<protein>
    <submittedName>
        <fullName evidence="3">AAEL005450-PA</fullName>
    </submittedName>
</protein>
<feature type="compositionally biased region" description="Polar residues" evidence="1">
    <location>
        <begin position="1118"/>
        <end position="1129"/>
    </location>
</feature>
<reference evidence="3" key="3">
    <citation type="submission" date="2012-09" db="EMBL/GenBank/DDBJ databases">
        <authorList>
            <consortium name="VectorBase"/>
        </authorList>
    </citation>
    <scope>NUCLEOTIDE SEQUENCE</scope>
    <source>
        <strain evidence="3">Liverpool</strain>
    </source>
</reference>
<feature type="region of interest" description="Disordered" evidence="1">
    <location>
        <begin position="184"/>
        <end position="249"/>
    </location>
</feature>
<feature type="compositionally biased region" description="Polar residues" evidence="1">
    <location>
        <begin position="320"/>
        <end position="332"/>
    </location>
</feature>
<feature type="region of interest" description="Disordered" evidence="1">
    <location>
        <begin position="673"/>
        <end position="692"/>
    </location>
</feature>
<reference evidence="3" key="2">
    <citation type="journal article" date="2007" name="Science">
        <title>Genome sequence of Aedes aegypti, a major arbovirus vector.</title>
        <authorList>
            <person name="Nene V."/>
            <person name="Wortman J.R."/>
            <person name="Lawson D."/>
            <person name="Haas B."/>
            <person name="Kodira C."/>
            <person name="Tu Z.J."/>
            <person name="Loftus B."/>
            <person name="Xi Z."/>
            <person name="Megy K."/>
            <person name="Grabherr M."/>
            <person name="Ren Q."/>
            <person name="Zdobnov E.M."/>
            <person name="Lobo N.F."/>
            <person name="Campbell K.S."/>
            <person name="Brown S.E."/>
            <person name="Bonaldo M.F."/>
            <person name="Zhu J."/>
            <person name="Sinkins S.P."/>
            <person name="Hogenkamp D.G."/>
            <person name="Amedeo P."/>
            <person name="Arensburger P."/>
            <person name="Atkinson P.W."/>
            <person name="Bidwell S."/>
            <person name="Biedler J."/>
            <person name="Birney E."/>
            <person name="Bruggner R.V."/>
            <person name="Costas J."/>
            <person name="Coy M.R."/>
            <person name="Crabtree J."/>
            <person name="Crawford M."/>
            <person name="Debruyn B."/>
            <person name="Decaprio D."/>
            <person name="Eiglmeier K."/>
            <person name="Eisenstadt E."/>
            <person name="El-Dorry H."/>
            <person name="Gelbart W.M."/>
            <person name="Gomes S.L."/>
            <person name="Hammond M."/>
            <person name="Hannick L.I."/>
            <person name="Hogan J.R."/>
            <person name="Holmes M.H."/>
            <person name="Jaffe D."/>
            <person name="Johnston J.S."/>
            <person name="Kennedy R.C."/>
            <person name="Koo H."/>
            <person name="Kravitz S."/>
            <person name="Kriventseva E.V."/>
            <person name="Kulp D."/>
            <person name="Labutti K."/>
            <person name="Lee E."/>
            <person name="Li S."/>
            <person name="Lovin D.D."/>
            <person name="Mao C."/>
            <person name="Mauceli E."/>
            <person name="Menck C.F."/>
            <person name="Miller J.R."/>
            <person name="Montgomery P."/>
            <person name="Mori A."/>
            <person name="Nascimento A.L."/>
            <person name="Naveira H.F."/>
            <person name="Nusbaum C."/>
            <person name="O'leary S."/>
            <person name="Orvis J."/>
            <person name="Pertea M."/>
            <person name="Quesneville H."/>
            <person name="Reidenbach K.R."/>
            <person name="Rogers Y.H."/>
            <person name="Roth C.W."/>
            <person name="Schneider J.R."/>
            <person name="Schatz M."/>
            <person name="Shumway M."/>
            <person name="Stanke M."/>
            <person name="Stinson E.O."/>
            <person name="Tubio J.M."/>
            <person name="Vanzee J.P."/>
            <person name="Verjovski-Almeida S."/>
            <person name="Werner D."/>
            <person name="White O."/>
            <person name="Wyder S."/>
            <person name="Zeng Q."/>
            <person name="Zhao Q."/>
            <person name="Zhao Y."/>
            <person name="Hill C.A."/>
            <person name="Raikhel A.S."/>
            <person name="Soares M.B."/>
            <person name="Knudson D.L."/>
            <person name="Lee N.H."/>
            <person name="Galagan J."/>
            <person name="Salzberg S.L."/>
            <person name="Paulsen I.T."/>
            <person name="Dimopoulos G."/>
            <person name="Collins F.H."/>
            <person name="Birren B."/>
            <person name="Fraser-Liggett C.M."/>
            <person name="Severson D.W."/>
        </authorList>
    </citation>
    <scope>NUCLEOTIDE SEQUENCE [LARGE SCALE GENOMIC DNA]</scope>
    <source>
        <strain evidence="3">Liverpool</strain>
    </source>
</reference>
<dbReference type="PaxDb" id="7159-AAEL005450-PA"/>
<evidence type="ECO:0000256" key="1">
    <source>
        <dbReference type="SAM" id="MobiDB-lite"/>
    </source>
</evidence>
<evidence type="ECO:0000313" key="3">
    <source>
        <dbReference type="EMBL" id="EAT43072.1"/>
    </source>
</evidence>
<organism evidence="3 4">
    <name type="scientific">Aedes aegypti</name>
    <name type="common">Yellowfever mosquito</name>
    <name type="synonym">Culex aegypti</name>
    <dbReference type="NCBI Taxonomy" id="7159"/>
    <lineage>
        <taxon>Eukaryota</taxon>
        <taxon>Metazoa</taxon>
        <taxon>Ecdysozoa</taxon>
        <taxon>Arthropoda</taxon>
        <taxon>Hexapoda</taxon>
        <taxon>Insecta</taxon>
        <taxon>Pterygota</taxon>
        <taxon>Neoptera</taxon>
        <taxon>Endopterygota</taxon>
        <taxon>Diptera</taxon>
        <taxon>Nematocera</taxon>
        <taxon>Culicoidea</taxon>
        <taxon>Culicidae</taxon>
        <taxon>Culicinae</taxon>
        <taxon>Aedini</taxon>
        <taxon>Aedes</taxon>
        <taxon>Stegomyia</taxon>
    </lineage>
</organism>
<feature type="region of interest" description="Disordered" evidence="1">
    <location>
        <begin position="490"/>
        <end position="521"/>
    </location>
</feature>
<feature type="region of interest" description="Disordered" evidence="1">
    <location>
        <begin position="784"/>
        <end position="811"/>
    </location>
</feature>
<feature type="compositionally biased region" description="Acidic residues" evidence="1">
    <location>
        <begin position="185"/>
        <end position="194"/>
    </location>
</feature>
<dbReference type="HOGENOM" id="CLU_244155_0_0_1"/>
<feature type="compositionally biased region" description="Acidic residues" evidence="1">
    <location>
        <begin position="1380"/>
        <end position="1389"/>
    </location>
</feature>
<evidence type="ECO:0000313" key="4">
    <source>
        <dbReference type="Proteomes" id="UP000682892"/>
    </source>
</evidence>
<dbReference type="OrthoDB" id="751084at2759"/>
<feature type="region of interest" description="Disordered" evidence="1">
    <location>
        <begin position="973"/>
        <end position="996"/>
    </location>
</feature>
<evidence type="ECO:0000259" key="2">
    <source>
        <dbReference type="Pfam" id="PF15255"/>
    </source>
</evidence>
<feature type="compositionally biased region" description="Basic and acidic residues" evidence="1">
    <location>
        <begin position="1130"/>
        <end position="1144"/>
    </location>
</feature>
<dbReference type="STRING" id="7159.Q179Z9"/>
<dbReference type="eggNOG" id="ENOG502QTIY">
    <property type="taxonomic scope" value="Eukaryota"/>
</dbReference>
<feature type="compositionally biased region" description="Acidic residues" evidence="1">
    <location>
        <begin position="973"/>
        <end position="985"/>
    </location>
</feature>
<proteinExistence type="predicted"/>
<feature type="compositionally biased region" description="Acidic residues" evidence="1">
    <location>
        <begin position="1334"/>
        <end position="1343"/>
    </location>
</feature>
<accession>Q179Z9</accession>
<feature type="compositionally biased region" description="Polar residues" evidence="1">
    <location>
        <begin position="1262"/>
        <end position="1274"/>
    </location>
</feature>
<dbReference type="OMA" id="IHTIFYD"/>
<feature type="region of interest" description="Disordered" evidence="1">
    <location>
        <begin position="1040"/>
        <end position="1144"/>
    </location>
</feature>
<feature type="compositionally biased region" description="Polar residues" evidence="1">
    <location>
        <begin position="1058"/>
        <end position="1072"/>
    </location>
</feature>
<feature type="compositionally biased region" description="Low complexity" evidence="1">
    <location>
        <begin position="382"/>
        <end position="392"/>
    </location>
</feature>
<feature type="compositionally biased region" description="Polar residues" evidence="1">
    <location>
        <begin position="881"/>
        <end position="899"/>
    </location>
</feature>
<feature type="compositionally biased region" description="Basic and acidic residues" evidence="1">
    <location>
        <begin position="1073"/>
        <end position="1083"/>
    </location>
</feature>
<feature type="region of interest" description="Disordered" evidence="1">
    <location>
        <begin position="1221"/>
        <end position="1431"/>
    </location>
</feature>
<name>Q179Z9_AEDAE</name>
<feature type="compositionally biased region" description="Basic and acidic residues" evidence="1">
    <location>
        <begin position="859"/>
        <end position="868"/>
    </location>
</feature>
<dbReference type="InterPro" id="IPR029341">
    <property type="entry name" value="FAM21/CAPZIP"/>
</dbReference>
<gene>
    <name evidence="3" type="ORF">AaeL_AAEL005450</name>
</gene>
<dbReference type="EMBL" id="CH477342">
    <property type="protein sequence ID" value="EAT43072.1"/>
    <property type="molecule type" value="Genomic_DNA"/>
</dbReference>
<feature type="compositionally biased region" description="Polar residues" evidence="1">
    <location>
        <begin position="287"/>
        <end position="300"/>
    </location>
</feature>
<feature type="region of interest" description="Disordered" evidence="1">
    <location>
        <begin position="278"/>
        <end position="446"/>
    </location>
</feature>
<dbReference type="VEuPathDB" id="VectorBase:AAEL005450"/>
<sequence length="1431" mass="158121">MAYHLLQALTPDELRKRIPQWSLESDGQLLQYMNQISKNLEAKCKQTQDNLTRLMLDIDESHLRYANASNSFNGIQQLKYVENRVQDDDESFYSVREEKEEEGEKLPYGEVFHMAVEKSIANMYKSFEKVTVQLDSDSDSDDEEEAAVRNTVLRAVQKYPYISRPLPYIIGSQEWREKWHAGLIDSEEESDTEEKEQYSDSSDSEKNFPSQTNSNHTPSESEGSVWGVHADPRRRAPSFDPSVSGDDALSIHSSSSAIRPVGARTLIKVPVLPGFRPPSLFPDQPPQDDTISVSSRNKVTNLFEESDEEDSTPTHRPTAISATTNAQSSYFRGNQVERRTVNLFSDEPPPSSHEPTPTSSISNHSQKKPVNLFIDSDEDDSFNNNSSSKSSSVYQNEPPELPVPARKGSNLFNDGDNSDVTPKARVGKTGGNLFDQVNNNEADEEDDLFVPAKRSINGGVEDKTKGVRRVTNLFDDEPPEDDFDQIFKPKATDRKIPGAKKVLPPISKQDKEEGIVKKPNPQQRIVEQVPVVAQRIVKEKVNLFDDDNDDANDIFSESVTKKETLAPKKPKINLFDDDDIDEGSLLAEPKLSEDQINANDYTKVKPKETIVSQSSSIRSEILKKSIFDSDSNEDEDDFIFGGKSSVSASVTRKEPEPLPRQVEPVTPLQKRIEVSNDRVPAVNTRIPDDVPNIEKQSVNIQPIQPESNQSSIRSELLKKKSIFDSDSNEDDGDDLLFGAKKIASEVAEKKDTPKFESVQVTTIGSNAKVSNPSDETEKIKDFVEIAEKPPIPDEPPEDDGWASDLKPTYPEVSNDIDYYLTTKRINGPSESSVSTSLVQSNHVEPNTPNDIEVEQQQSSKEDTYDDSKPTTVEPPPDEEMFQSSNQEVNGNIPSPSSLPLETDNDAHKNDSSSNKSALNFNSICLFDDIPPPDDCFEEPRTTLLAVDHTDDGFYTEQPTASNSANANHYLFLDDGDGPPPDDEVDDGKVTSKIQQEPASFKSISAIIVERSKNDSSYEGNREKPKINRLSAKVNINVNALLPGARRPQPAAAVEKTPDITNSADQVEGSSPKENPRTEPKPQPDSETGSAKLVSLNKGRARIQTKRKPQSRQNRRSNYENSLASGTTEGINDHPTSEETPKEEVRVVVGSEEKTQHVEVIAAHVKVDQLLSNELIQKLSDVKLFENETDTEDKLFSISITKPSPSVPIPKNLNHPVVAPAFESPKVHQPTSKPPISSAKLFSDEESDDSDLFGKISKPIAVQNPTASKPKQNIQPVKPVTASVSIKKQSIFGDSDDDDDLFSKPQSIAKPPAKPIARLSNSEPPKPVKKSIFESDGDSDDDDIFGGSKKGAVGFSNRAPTKKDPKMSKPAPPPSSKSLFGEDDDDDDDLFSSKSKSASKPTSSQPVVTTKKPERTTSVKAAVDDPLADLLK</sequence>
<feature type="compositionally biased region" description="Low complexity" evidence="1">
    <location>
        <begin position="829"/>
        <end position="840"/>
    </location>
</feature>
<feature type="compositionally biased region" description="Polar residues" evidence="1">
    <location>
        <begin position="841"/>
        <end position="858"/>
    </location>
</feature>
<feature type="compositionally biased region" description="Basic and acidic residues" evidence="1">
    <location>
        <begin position="195"/>
        <end position="206"/>
    </location>
</feature>
<dbReference type="KEGG" id="aag:5566517"/>
<dbReference type="PhylomeDB" id="Q179Z9"/>
<dbReference type="Pfam" id="PF15255">
    <property type="entry name" value="CAP-ZIP_m"/>
    <property type="match status" value="1"/>
</dbReference>
<feature type="domain" description="FAM21/CAPZIP" evidence="2">
    <location>
        <begin position="1024"/>
        <end position="1124"/>
    </location>
</feature>
<feature type="compositionally biased region" description="Polar residues" evidence="1">
    <location>
        <begin position="207"/>
        <end position="222"/>
    </location>
</feature>